<feature type="region of interest" description="Disordered" evidence="2">
    <location>
        <begin position="169"/>
        <end position="283"/>
    </location>
</feature>
<feature type="region of interest" description="Disordered" evidence="2">
    <location>
        <begin position="1043"/>
        <end position="1123"/>
    </location>
</feature>
<dbReference type="AlphaFoldDB" id="A0A9W4N052"/>
<organism evidence="3 4">
    <name type="scientific">Penicillium salamii</name>
    <dbReference type="NCBI Taxonomy" id="1612424"/>
    <lineage>
        <taxon>Eukaryota</taxon>
        <taxon>Fungi</taxon>
        <taxon>Dikarya</taxon>
        <taxon>Ascomycota</taxon>
        <taxon>Pezizomycotina</taxon>
        <taxon>Eurotiomycetes</taxon>
        <taxon>Eurotiomycetidae</taxon>
        <taxon>Eurotiales</taxon>
        <taxon>Aspergillaceae</taxon>
        <taxon>Penicillium</taxon>
    </lineage>
</organism>
<feature type="compositionally biased region" description="Polar residues" evidence="2">
    <location>
        <begin position="78"/>
        <end position="96"/>
    </location>
</feature>
<feature type="compositionally biased region" description="Polar residues" evidence="2">
    <location>
        <begin position="131"/>
        <end position="145"/>
    </location>
</feature>
<evidence type="ECO:0000313" key="4">
    <source>
        <dbReference type="Proteomes" id="UP001152646"/>
    </source>
</evidence>
<feature type="compositionally biased region" description="Basic and acidic residues" evidence="2">
    <location>
        <begin position="1100"/>
        <end position="1116"/>
    </location>
</feature>
<evidence type="ECO:0000313" key="3">
    <source>
        <dbReference type="EMBL" id="CAG8240212.1"/>
    </source>
</evidence>
<feature type="compositionally biased region" description="Polar residues" evidence="2">
    <location>
        <begin position="348"/>
        <end position="368"/>
    </location>
</feature>
<evidence type="ECO:0000256" key="2">
    <source>
        <dbReference type="SAM" id="MobiDB-lite"/>
    </source>
</evidence>
<reference evidence="3" key="1">
    <citation type="submission" date="2021-07" db="EMBL/GenBank/DDBJ databases">
        <authorList>
            <person name="Branca A.L. A."/>
        </authorList>
    </citation>
    <scope>NUCLEOTIDE SEQUENCE</scope>
</reference>
<feature type="coiled-coil region" evidence="1">
    <location>
        <begin position="713"/>
        <end position="770"/>
    </location>
</feature>
<feature type="compositionally biased region" description="Low complexity" evidence="2">
    <location>
        <begin position="1052"/>
        <end position="1064"/>
    </location>
</feature>
<dbReference type="EMBL" id="CAJVPA010000022">
    <property type="protein sequence ID" value="CAG8240212.1"/>
    <property type="molecule type" value="Genomic_DNA"/>
</dbReference>
<evidence type="ECO:0000256" key="1">
    <source>
        <dbReference type="SAM" id="Coils"/>
    </source>
</evidence>
<accession>A0A9W4N052</accession>
<gene>
    <name evidence="3" type="ORF">PSALAMII_LOCUS528</name>
</gene>
<protein>
    <submittedName>
        <fullName evidence="3">Uncharacterized protein</fullName>
    </submittedName>
</protein>
<feature type="compositionally biased region" description="Acidic residues" evidence="2">
    <location>
        <begin position="487"/>
        <end position="496"/>
    </location>
</feature>
<dbReference type="Proteomes" id="UP001152646">
    <property type="component" value="Unassembled WGS sequence"/>
</dbReference>
<feature type="compositionally biased region" description="Low complexity" evidence="2">
    <location>
        <begin position="47"/>
        <end position="60"/>
    </location>
</feature>
<feature type="region of interest" description="Disordered" evidence="2">
    <location>
        <begin position="319"/>
        <end position="390"/>
    </location>
</feature>
<feature type="compositionally biased region" description="Low complexity" evidence="2">
    <location>
        <begin position="1083"/>
        <end position="1092"/>
    </location>
</feature>
<feature type="compositionally biased region" description="Pro residues" evidence="2">
    <location>
        <begin position="115"/>
        <end position="128"/>
    </location>
</feature>
<feature type="compositionally biased region" description="Polar residues" evidence="2">
    <location>
        <begin position="247"/>
        <end position="263"/>
    </location>
</feature>
<feature type="region of interest" description="Disordered" evidence="2">
    <location>
        <begin position="1"/>
        <end position="152"/>
    </location>
</feature>
<proteinExistence type="predicted"/>
<keyword evidence="1" id="KW-0175">Coiled coil</keyword>
<sequence>MYAQSSSDPSQPEWRVPSQPHSQPPPPPPPRPPASYTPATYGPISNPPRTTTSPSADTTTWGVRFNQHHAPPLPPRPSSTNEQPYTYALQQSNLPGPNNPFGGQPVNYASQAPYTAPPPPAVPPPPPKILQGQNAPTAPYGQTTRPPLLAQGVGPAAMTGSYAFRPPHLVDTNTSFTGASALGPGTPSDWEHLGPSPGDFDDAAWFPPRRTPSPKEPVRPAPEPSDIPNVPATNASDLHYRPRTDTNETFSSSISGITQLGQDNSNSPVSPCNSNRMPTPPAVVRVDSTEPAMHMAGRSNTIDNVIDTWTRPLSPAVKPAPHLSADPAYRSPSPGQATQTGPIEHSQVHANPSAVQNMRSSSNNSVQSIERPATVAPRVNPDPFEDLDPWSKSSLERFVAMLRKEAVADLDEERYKIFTAFMAKETKLREILYSIEHEPEATQSPPRDLSSNSQSTPHPTQPEVPIESGLVPVTSEEELPRSATAMPEDEDLDDAGSEYSAGGRPIFAGRHSSQFFPRLSTLPSGAEPASGLARTSSFPSSADVPKQVLEPLTTNPPQPIYTPFQYTEGPQRGSDDLRFDRPAYQAYSDLRQAAVNGRVMSNGQALALPSRSNTSTMSPISNERDETFLGLIRHKSVAYITPVEREATPLPLLPEALRKSRPNSLVEDLRTIVWKPLDKQSESSWHITTREELTKFPDDFSDIQLTTDRWEGAAAARRQKLDQERLLRQEESEEHIDDLFNGKSIGYADINTLEEEFRQTEARAQLEEERCELECFITEVFNPLDEGLKDDIAALRKSYDSALSQLDRDQKVKGSASERFSPSVTMKMVNDIHNKLEIRFQKRLQIALDCERRRKKAERRPLVFMGDMASLRKLDAEFDQMERRNILEACKDRDERANRLMDSFDDAILHGLGTNQSLLDEVATKATQLDPIALRASGLPDSEIEQILKSAATFAASLLSDSESILRSSGVADMALNDADYGVSVAEARYANSEPEIFHRLAGEKKKEDEKIQSELNSKLHSIQKGPKKIENMVEKLLLDLKNNPPSEARRSPIPSSAPTSPSPDVLLPASLRSSSTAPVSTNVAPVLANVPPVSPQDGDSEHKERLRRALEEAKKRNASRNQ</sequence>
<name>A0A9W4N052_9EURO</name>
<feature type="compositionally biased region" description="Polar residues" evidence="2">
    <location>
        <begin position="1"/>
        <end position="10"/>
    </location>
</feature>
<feature type="compositionally biased region" description="Low complexity" evidence="2">
    <location>
        <begin position="264"/>
        <end position="275"/>
    </location>
</feature>
<feature type="compositionally biased region" description="Polar residues" evidence="2">
    <location>
        <begin position="1072"/>
        <end position="1082"/>
    </location>
</feature>
<dbReference type="OrthoDB" id="1883964at2759"/>
<feature type="compositionally biased region" description="Polar residues" evidence="2">
    <location>
        <begin position="441"/>
        <end position="458"/>
    </location>
</feature>
<feature type="compositionally biased region" description="Pro residues" evidence="2">
    <location>
        <begin position="209"/>
        <end position="225"/>
    </location>
</feature>
<feature type="region of interest" description="Disordered" evidence="2">
    <location>
        <begin position="434"/>
        <end position="506"/>
    </location>
</feature>
<feature type="region of interest" description="Disordered" evidence="2">
    <location>
        <begin position="518"/>
        <end position="577"/>
    </location>
</feature>
<comment type="caution">
    <text evidence="3">The sequence shown here is derived from an EMBL/GenBank/DDBJ whole genome shotgun (WGS) entry which is preliminary data.</text>
</comment>
<feature type="compositionally biased region" description="Pro residues" evidence="2">
    <location>
        <begin position="22"/>
        <end position="35"/>
    </location>
</feature>